<evidence type="ECO:0000256" key="2">
    <source>
        <dbReference type="ARBA" id="ARBA00020515"/>
    </source>
</evidence>
<dbReference type="EMBL" id="CBFW010000025">
    <property type="protein sequence ID" value="CDC70227.1"/>
    <property type="molecule type" value="Genomic_DNA"/>
</dbReference>
<organism evidence="10 12">
    <name type="scientific">Candidatus Colimorpha enterica</name>
    <dbReference type="NCBI Taxonomy" id="3083063"/>
    <lineage>
        <taxon>Bacteria</taxon>
        <taxon>Pseudomonadati</taxon>
        <taxon>Bacteroidota</taxon>
        <taxon>Bacteroidia</taxon>
        <taxon>Bacteroidales</taxon>
        <taxon>Candidatus Colimorpha</taxon>
    </lineage>
</organism>
<evidence type="ECO:0000256" key="7">
    <source>
        <dbReference type="ARBA" id="ARBA00023136"/>
    </source>
</evidence>
<dbReference type="Proteomes" id="UP000017938">
    <property type="component" value="Unassembled WGS sequence"/>
</dbReference>
<evidence type="ECO:0000313" key="11">
    <source>
        <dbReference type="EMBL" id="MCI5756244.1"/>
    </source>
</evidence>
<evidence type="ECO:0000313" key="12">
    <source>
        <dbReference type="Proteomes" id="UP000017938"/>
    </source>
</evidence>
<keyword evidence="5 8" id="KW-0812">Transmembrane</keyword>
<reference evidence="10" key="1">
    <citation type="submission" date="2012-11" db="EMBL/GenBank/DDBJ databases">
        <title>Dependencies among metagenomic species, viruses, plasmids and units of genetic variation.</title>
        <authorList>
            <person name="Nielsen H.B."/>
            <person name="Almeida M."/>
            <person name="Juncker A.S."/>
            <person name="Rasmussen S."/>
            <person name="Li J."/>
            <person name="Sunagawa S."/>
            <person name="Plichta D."/>
            <person name="Gautier L."/>
            <person name="Le Chatelier E."/>
            <person name="Peletier E."/>
            <person name="Bonde I."/>
            <person name="Nielsen T."/>
            <person name="Manichanh C."/>
            <person name="Arumugam M."/>
            <person name="Batto J."/>
            <person name="Santos M.B.Q.D."/>
            <person name="Blom N."/>
            <person name="Borruel N."/>
            <person name="Burgdorf K.S."/>
            <person name="Boumezbeur F."/>
            <person name="Casellas F."/>
            <person name="Dore J."/>
            <person name="Guarner F."/>
            <person name="Hansen T."/>
            <person name="Hildebrand F."/>
            <person name="Kaas R.S."/>
            <person name="Kennedy S."/>
            <person name="Kristiansen K."/>
            <person name="Kultima J.R."/>
            <person name="Leonard P."/>
            <person name="Levenez F."/>
            <person name="Lund O."/>
            <person name="Moumen B."/>
            <person name="Le Paslier D."/>
            <person name="Pons N."/>
            <person name="Pedersen O."/>
            <person name="Prifti E."/>
            <person name="Qin J."/>
            <person name="Raes J."/>
            <person name="Tap J."/>
            <person name="Tims S."/>
            <person name="Ussery D.W."/>
            <person name="Yamada T."/>
            <person name="MetaHit consortium"/>
            <person name="Renault P."/>
            <person name="Sicheritz-Ponten T."/>
            <person name="Bork P."/>
            <person name="Wang J."/>
            <person name="Brunak S."/>
            <person name="Ehrlich S.D."/>
        </authorList>
    </citation>
    <scope>NUCLEOTIDE SEQUENCE [LARGE SCALE GENOMIC DNA]</scope>
</reference>
<keyword evidence="4" id="KW-1003">Cell membrane</keyword>
<dbReference type="GO" id="GO:0055085">
    <property type="term" value="P:transmembrane transport"/>
    <property type="evidence" value="ECO:0007669"/>
    <property type="project" value="InterPro"/>
</dbReference>
<dbReference type="AlphaFoldDB" id="R6UHG7"/>
<feature type="transmembrane region" description="Helical" evidence="8">
    <location>
        <begin position="46"/>
        <end position="68"/>
    </location>
</feature>
<evidence type="ECO:0000259" key="9">
    <source>
        <dbReference type="PROSITE" id="PS50928"/>
    </source>
</evidence>
<evidence type="ECO:0000256" key="6">
    <source>
        <dbReference type="ARBA" id="ARBA00022989"/>
    </source>
</evidence>
<dbReference type="Proteomes" id="UP001139365">
    <property type="component" value="Unassembled WGS sequence"/>
</dbReference>
<keyword evidence="7 8" id="KW-0472">Membrane</keyword>
<evidence type="ECO:0000256" key="8">
    <source>
        <dbReference type="RuleBase" id="RU363032"/>
    </source>
</evidence>
<dbReference type="Gene3D" id="1.10.3720.10">
    <property type="entry name" value="MetI-like"/>
    <property type="match status" value="1"/>
</dbReference>
<evidence type="ECO:0000256" key="5">
    <source>
        <dbReference type="ARBA" id="ARBA00022692"/>
    </source>
</evidence>
<feature type="domain" description="ABC transmembrane type-1" evidence="9">
    <location>
        <begin position="111"/>
        <end position="341"/>
    </location>
</feature>
<dbReference type="Pfam" id="PF00528">
    <property type="entry name" value="BPD_transp_1"/>
    <property type="match status" value="1"/>
</dbReference>
<reference evidence="11 13" key="2">
    <citation type="submission" date="2022-03" db="EMBL/GenBank/DDBJ databases">
        <title>Metagenome-assembled genomes from swine fecal metagenomes.</title>
        <authorList>
            <person name="Holman D.B."/>
            <person name="Kommadath A."/>
        </authorList>
    </citation>
    <scope>NUCLEOTIDE SEQUENCE [LARGE SCALE GENOMIC DNA]</scope>
    <source>
        <strain evidence="11">SUG147</strain>
    </source>
</reference>
<dbReference type="PROSITE" id="PS50928">
    <property type="entry name" value="ABC_TM1"/>
    <property type="match status" value="1"/>
</dbReference>
<dbReference type="InterPro" id="IPR000515">
    <property type="entry name" value="MetI-like"/>
</dbReference>
<evidence type="ECO:0000313" key="13">
    <source>
        <dbReference type="Proteomes" id="UP001139365"/>
    </source>
</evidence>
<comment type="subcellular location">
    <subcellularLocation>
        <location evidence="1 8">Cell membrane</location>
        <topology evidence="1 8">Multi-pass membrane protein</topology>
    </subcellularLocation>
</comment>
<feature type="transmembrane region" description="Helical" evidence="8">
    <location>
        <begin position="259"/>
        <end position="280"/>
    </location>
</feature>
<proteinExistence type="inferred from homology"/>
<keyword evidence="6 8" id="KW-1133">Transmembrane helix</keyword>
<feature type="transmembrane region" description="Helical" evidence="8">
    <location>
        <begin position="107"/>
        <end position="134"/>
    </location>
</feature>
<dbReference type="PANTHER" id="PTHR43744:SF8">
    <property type="entry name" value="SN-GLYCEROL-3-PHOSPHATE TRANSPORT SYSTEM PERMEASE PROTEIN UGPE"/>
    <property type="match status" value="1"/>
</dbReference>
<protein>
    <recommendedName>
        <fullName evidence="2">sn-glycerol-3-phosphate transport system permease protein UgpE</fullName>
    </recommendedName>
</protein>
<feature type="transmembrane region" description="Helical" evidence="8">
    <location>
        <begin position="321"/>
        <end position="341"/>
    </location>
</feature>
<gene>
    <name evidence="10" type="ORF">BN580_00685</name>
    <name evidence="11" type="ORF">MR241_08140</name>
</gene>
<dbReference type="PANTHER" id="PTHR43744">
    <property type="entry name" value="ABC TRANSPORTER PERMEASE PROTEIN MG189-RELATED-RELATED"/>
    <property type="match status" value="1"/>
</dbReference>
<dbReference type="CDD" id="cd06261">
    <property type="entry name" value="TM_PBP2"/>
    <property type="match status" value="1"/>
</dbReference>
<dbReference type="EMBL" id="JALEMU010000131">
    <property type="protein sequence ID" value="MCI5756244.1"/>
    <property type="molecule type" value="Genomic_DNA"/>
</dbReference>
<evidence type="ECO:0000256" key="1">
    <source>
        <dbReference type="ARBA" id="ARBA00004651"/>
    </source>
</evidence>
<evidence type="ECO:0000313" key="10">
    <source>
        <dbReference type="EMBL" id="CDC70227.1"/>
    </source>
</evidence>
<accession>R6UHG7</accession>
<evidence type="ECO:0000256" key="3">
    <source>
        <dbReference type="ARBA" id="ARBA00022448"/>
    </source>
</evidence>
<evidence type="ECO:0000256" key="4">
    <source>
        <dbReference type="ARBA" id="ARBA00022475"/>
    </source>
</evidence>
<comment type="caution">
    <text evidence="10">The sequence shown here is derived from an EMBL/GenBank/DDBJ whole genome shotgun (WGS) entry which is preliminary data.</text>
</comment>
<dbReference type="STRING" id="1263015.BN580_00685"/>
<keyword evidence="3 8" id="KW-0813">Transport</keyword>
<sequence>MNAQTTENSPRIKKETKNKIRVDFERTSFWTRFRLKFLTGNAVGKAIWWLFRLVLLLGISYVILQPFYSKIASSFMSREDFVDVTVKLIPKHPTLDTYKAIIRESGYLTALLNTTVLSVSCALIQTFICSLIGYGFAKYKFKGSKLLFALVLLTMIVPHKTLHLSLFMKFRYFDIGFGDYGILSLLGGGVFENFRLLKITSLNLNNSYWPLILLSLGGLGFKNGLFIFMMRQFFRGVPDELEESAYIDGYGPLRTFFRIIVPISIPMMITVFLFAFSWQWTDNFYTTTFFTTTGPKLLPKIVMIPKSLDTNYAGKSLYEAAIRNTCGLLILFPLIIVYLFCQRYLVQGIERSGIVG</sequence>
<name>R6UHG7_9BACT</name>
<dbReference type="InterPro" id="IPR035906">
    <property type="entry name" value="MetI-like_sf"/>
</dbReference>
<feature type="transmembrane region" description="Helical" evidence="8">
    <location>
        <begin position="208"/>
        <end position="228"/>
    </location>
</feature>
<comment type="similarity">
    <text evidence="8">Belongs to the binding-protein-dependent transport system permease family.</text>
</comment>
<feature type="transmembrane region" description="Helical" evidence="8">
    <location>
        <begin position="146"/>
        <end position="168"/>
    </location>
</feature>
<dbReference type="SUPFAM" id="SSF161098">
    <property type="entry name" value="MetI-like"/>
    <property type="match status" value="1"/>
</dbReference>
<dbReference type="GO" id="GO:0005886">
    <property type="term" value="C:plasma membrane"/>
    <property type="evidence" value="ECO:0007669"/>
    <property type="project" value="UniProtKB-SubCell"/>
</dbReference>